<dbReference type="FunFam" id="3.20.20.150:FF:000001">
    <property type="entry name" value="Probable endonuclease 4"/>
    <property type="match status" value="1"/>
</dbReference>
<feature type="binding site" evidence="7">
    <location>
        <position position="262"/>
    </location>
    <ligand>
        <name>Zn(2+)</name>
        <dbReference type="ChEBI" id="CHEBI:29105"/>
        <label>2</label>
    </ligand>
</feature>
<protein>
    <recommendedName>
        <fullName evidence="7">Probable endonuclease 4</fullName>
        <ecNumber evidence="7">3.1.21.2</ecNumber>
    </recommendedName>
    <alternativeName>
        <fullName evidence="7">Endodeoxyribonuclease IV</fullName>
    </alternativeName>
    <alternativeName>
        <fullName evidence="7">Endonuclease IV</fullName>
    </alternativeName>
</protein>
<evidence type="ECO:0000256" key="5">
    <source>
        <dbReference type="ARBA" id="ARBA00022833"/>
    </source>
</evidence>
<dbReference type="EC" id="3.1.21.2" evidence="7"/>
<comment type="caution">
    <text evidence="9">The sequence shown here is derived from an EMBL/GenBank/DDBJ whole genome shotgun (WGS) entry which is preliminary data.</text>
</comment>
<evidence type="ECO:0000256" key="4">
    <source>
        <dbReference type="ARBA" id="ARBA00022801"/>
    </source>
</evidence>
<dbReference type="EMBL" id="MHKO01000019">
    <property type="protein sequence ID" value="OGY92567.1"/>
    <property type="molecule type" value="Genomic_DNA"/>
</dbReference>
<dbReference type="PROSITE" id="PS51432">
    <property type="entry name" value="AP_NUCLEASE_F2_4"/>
    <property type="match status" value="1"/>
</dbReference>
<comment type="function">
    <text evidence="7">Endonuclease IV plays a role in DNA repair. It cleaves phosphodiester bonds at apurinic or apyrimidinic (AP) sites, generating a 3'-hydroxyl group and a 5'-terminal sugar phosphate.</text>
</comment>
<dbReference type="GO" id="GO:0008081">
    <property type="term" value="F:phosphoric diester hydrolase activity"/>
    <property type="evidence" value="ECO:0007669"/>
    <property type="project" value="TreeGrafter"/>
</dbReference>
<dbReference type="PROSITE" id="PS51257">
    <property type="entry name" value="PROKAR_LIPOPROTEIN"/>
    <property type="match status" value="1"/>
</dbReference>
<dbReference type="GO" id="GO:0003677">
    <property type="term" value="F:DNA binding"/>
    <property type="evidence" value="ECO:0007669"/>
    <property type="project" value="InterPro"/>
</dbReference>
<organism evidence="9 10">
    <name type="scientific">Candidatus Komeilibacteria bacterium RIFCSPLOWO2_02_FULL_48_11</name>
    <dbReference type="NCBI Taxonomy" id="1798553"/>
    <lineage>
        <taxon>Bacteria</taxon>
        <taxon>Candidatus Komeiliibacteriota</taxon>
    </lineage>
</organism>
<feature type="binding site" evidence="7">
    <location>
        <position position="106"/>
    </location>
    <ligand>
        <name>Zn(2+)</name>
        <dbReference type="ChEBI" id="CHEBI:29105"/>
        <label>1</label>
    </ligand>
</feature>
<proteinExistence type="inferred from homology"/>
<keyword evidence="4 7" id="KW-0378">Hydrolase</keyword>
<dbReference type="Pfam" id="PF01261">
    <property type="entry name" value="AP_endonuc_2"/>
    <property type="match status" value="1"/>
</dbReference>
<dbReference type="HAMAP" id="MF_00152">
    <property type="entry name" value="Nfo"/>
    <property type="match status" value="1"/>
</dbReference>
<dbReference type="CDD" id="cd00019">
    <property type="entry name" value="AP2Ec"/>
    <property type="match status" value="1"/>
</dbReference>
<evidence type="ECO:0000256" key="6">
    <source>
        <dbReference type="ARBA" id="ARBA00023204"/>
    </source>
</evidence>
<evidence type="ECO:0000256" key="1">
    <source>
        <dbReference type="ARBA" id="ARBA00005340"/>
    </source>
</evidence>
<comment type="catalytic activity">
    <reaction evidence="7">
        <text>Endonucleolytic cleavage to 5'-phosphooligonucleotide end-products.</text>
        <dbReference type="EC" id="3.1.21.2"/>
    </reaction>
</comment>
<evidence type="ECO:0000256" key="2">
    <source>
        <dbReference type="ARBA" id="ARBA00022723"/>
    </source>
</evidence>
<accession>A0A1G2BWL1</accession>
<reference evidence="9 10" key="1">
    <citation type="journal article" date="2016" name="Nat. Commun.">
        <title>Thousands of microbial genomes shed light on interconnected biogeochemical processes in an aquifer system.</title>
        <authorList>
            <person name="Anantharaman K."/>
            <person name="Brown C.T."/>
            <person name="Hug L.A."/>
            <person name="Sharon I."/>
            <person name="Castelle C.J."/>
            <person name="Probst A.J."/>
            <person name="Thomas B.C."/>
            <person name="Singh A."/>
            <person name="Wilkins M.J."/>
            <person name="Karaoz U."/>
            <person name="Brodie E.L."/>
            <person name="Williams K.H."/>
            <person name="Hubbard S.S."/>
            <person name="Banfield J.F."/>
        </authorList>
    </citation>
    <scope>NUCLEOTIDE SEQUENCE [LARGE SCALE GENOMIC DNA]</scope>
</reference>
<sequence length="281" mass="30497">MKFGAHVSIAGGIPNAPQNAALLGCEVFQMFSRSPRGGKAAAITPEVGRVFQAECKKHKQAAAYIHAPYYINFASENNRIRYGSIAVICDELERASALGVKAIMTHLGSAKDTTSEQAIKITAEGITKVLKGYRGQSKLLLELSAGSGEIIGDTFEEMAEIIKLAEKTLGKKNVIGVCLDTAHIFASGYDIRDKKSVEATLKAFDKVIGLKRLGVIHANDSMIPLGEKKDRHEHLGRGKIGLECFRALARHPKLKKIDMIVETPTQAGMKKDIALLKKMRG</sequence>
<dbReference type="SMART" id="SM00518">
    <property type="entry name" value="AP2Ec"/>
    <property type="match status" value="1"/>
</dbReference>
<feature type="binding site" evidence="7">
    <location>
        <position position="232"/>
    </location>
    <ligand>
        <name>Zn(2+)</name>
        <dbReference type="ChEBI" id="CHEBI:29105"/>
        <label>3</label>
    </ligand>
</feature>
<dbReference type="GO" id="GO:0006284">
    <property type="term" value="P:base-excision repair"/>
    <property type="evidence" value="ECO:0007669"/>
    <property type="project" value="TreeGrafter"/>
</dbReference>
<feature type="binding site" evidence="7">
    <location>
        <position position="66"/>
    </location>
    <ligand>
        <name>Zn(2+)</name>
        <dbReference type="ChEBI" id="CHEBI:29105"/>
        <label>1</label>
    </ligand>
</feature>
<comment type="cofactor">
    <cofactor evidence="7">
        <name>Zn(2+)</name>
        <dbReference type="ChEBI" id="CHEBI:29105"/>
    </cofactor>
    <text evidence="7">Binds 3 Zn(2+) ions.</text>
</comment>
<dbReference type="PANTHER" id="PTHR21445:SF0">
    <property type="entry name" value="APURINIC-APYRIMIDINIC ENDONUCLEASE"/>
    <property type="match status" value="1"/>
</dbReference>
<dbReference type="InterPro" id="IPR036237">
    <property type="entry name" value="Xyl_isomerase-like_sf"/>
</dbReference>
<feature type="domain" description="Xylose isomerase-like TIM barrel" evidence="8">
    <location>
        <begin position="18"/>
        <end position="278"/>
    </location>
</feature>
<dbReference type="GO" id="GO:0008270">
    <property type="term" value="F:zinc ion binding"/>
    <property type="evidence" value="ECO:0007669"/>
    <property type="project" value="UniProtKB-UniRule"/>
</dbReference>
<keyword evidence="3 7" id="KW-0227">DNA damage</keyword>
<dbReference type="InterPro" id="IPR013022">
    <property type="entry name" value="Xyl_isomerase-like_TIM-brl"/>
</dbReference>
<dbReference type="PANTHER" id="PTHR21445">
    <property type="entry name" value="ENDONUCLEASE IV ENDODEOXYRIBONUCLEASE IV"/>
    <property type="match status" value="1"/>
</dbReference>
<dbReference type="AlphaFoldDB" id="A0A1G2BWL1"/>
<keyword evidence="6 7" id="KW-0234">DNA repair</keyword>
<dbReference type="GO" id="GO:0003906">
    <property type="term" value="F:DNA-(apurinic or apyrimidinic site) endonuclease activity"/>
    <property type="evidence" value="ECO:0007669"/>
    <property type="project" value="TreeGrafter"/>
</dbReference>
<keyword evidence="7" id="KW-0540">Nuclease</keyword>
<keyword evidence="7" id="KW-0255">Endonuclease</keyword>
<evidence type="ECO:0000256" key="3">
    <source>
        <dbReference type="ARBA" id="ARBA00022763"/>
    </source>
</evidence>
<dbReference type="Proteomes" id="UP000178109">
    <property type="component" value="Unassembled WGS sequence"/>
</dbReference>
<feature type="binding site" evidence="7">
    <location>
        <position position="183"/>
    </location>
    <ligand>
        <name>Zn(2+)</name>
        <dbReference type="ChEBI" id="CHEBI:29105"/>
        <label>3</label>
    </ligand>
</feature>
<dbReference type="PROSITE" id="PS00731">
    <property type="entry name" value="AP_NUCLEASE_F2_3"/>
    <property type="match status" value="1"/>
</dbReference>
<evidence type="ECO:0000256" key="7">
    <source>
        <dbReference type="HAMAP-Rule" id="MF_00152"/>
    </source>
</evidence>
<feature type="binding site" evidence="7">
    <location>
        <position position="142"/>
    </location>
    <ligand>
        <name>Zn(2+)</name>
        <dbReference type="ChEBI" id="CHEBI:29105"/>
        <label>2</label>
    </ligand>
</feature>
<dbReference type="STRING" id="1798553.A3H70_00715"/>
<dbReference type="NCBIfam" id="TIGR00587">
    <property type="entry name" value="nfo"/>
    <property type="match status" value="1"/>
</dbReference>
<dbReference type="SUPFAM" id="SSF51658">
    <property type="entry name" value="Xylose isomerase-like"/>
    <property type="match status" value="1"/>
</dbReference>
<keyword evidence="2 7" id="KW-0479">Metal-binding</keyword>
<dbReference type="InterPro" id="IPR018246">
    <property type="entry name" value="AP_endonuc_F2_Zn_BS"/>
</dbReference>
<dbReference type="Gene3D" id="3.20.20.150">
    <property type="entry name" value="Divalent-metal-dependent TIM barrel enzymes"/>
    <property type="match status" value="1"/>
</dbReference>
<gene>
    <name evidence="7" type="primary">nfo</name>
    <name evidence="9" type="ORF">A3H70_00715</name>
</gene>
<comment type="similarity">
    <text evidence="1 7">Belongs to the AP endonuclease 2 family.</text>
</comment>
<dbReference type="InterPro" id="IPR001719">
    <property type="entry name" value="AP_endonuc_2"/>
</dbReference>
<evidence type="ECO:0000313" key="9">
    <source>
        <dbReference type="EMBL" id="OGY92567.1"/>
    </source>
</evidence>
<feature type="binding site" evidence="7">
    <location>
        <position position="142"/>
    </location>
    <ligand>
        <name>Zn(2+)</name>
        <dbReference type="ChEBI" id="CHEBI:29105"/>
        <label>1</label>
    </ligand>
</feature>
<name>A0A1G2BWL1_9BACT</name>
<evidence type="ECO:0000313" key="10">
    <source>
        <dbReference type="Proteomes" id="UP000178109"/>
    </source>
</evidence>
<evidence type="ECO:0000259" key="8">
    <source>
        <dbReference type="Pfam" id="PF01261"/>
    </source>
</evidence>
<dbReference type="GO" id="GO:0008833">
    <property type="term" value="F:deoxyribonuclease IV (phage-T4-induced) activity"/>
    <property type="evidence" value="ECO:0007669"/>
    <property type="project" value="UniProtKB-UniRule"/>
</dbReference>
<feature type="binding site" evidence="7">
    <location>
        <position position="230"/>
    </location>
    <ligand>
        <name>Zn(2+)</name>
        <dbReference type="ChEBI" id="CHEBI:29105"/>
        <label>3</label>
    </ligand>
</feature>
<feature type="binding site" evidence="7">
    <location>
        <position position="180"/>
    </location>
    <ligand>
        <name>Zn(2+)</name>
        <dbReference type="ChEBI" id="CHEBI:29105"/>
        <label>2</label>
    </ligand>
</feature>
<keyword evidence="5 7" id="KW-0862">Zinc</keyword>
<feature type="binding site" evidence="7">
    <location>
        <position position="217"/>
    </location>
    <ligand>
        <name>Zn(2+)</name>
        <dbReference type="ChEBI" id="CHEBI:29105"/>
        <label>2</label>
    </ligand>
</feature>